<dbReference type="InterPro" id="IPR036208">
    <property type="entry name" value="VHL_sf"/>
</dbReference>
<dbReference type="EMBL" id="LRQV01000016">
    <property type="protein sequence ID" value="KXK62602.1"/>
    <property type="molecule type" value="Genomic_DNA"/>
</dbReference>
<evidence type="ECO:0000313" key="5">
    <source>
        <dbReference type="Proteomes" id="UP000070620"/>
    </source>
</evidence>
<feature type="region of interest" description="Disordered" evidence="1">
    <location>
        <begin position="1"/>
        <end position="58"/>
    </location>
</feature>
<proteinExistence type="predicted"/>
<keyword evidence="2" id="KW-1133">Transmembrane helix</keyword>
<reference evidence="4 5" key="1">
    <citation type="submission" date="2016-01" db="EMBL/GenBank/DDBJ databases">
        <title>Whole genome sequence and analysis of Micromonospora rosaria DSM 803, which can produce antibacterial substance rosamicin.</title>
        <authorList>
            <person name="Yang H."/>
            <person name="He X."/>
            <person name="Zhu D."/>
        </authorList>
    </citation>
    <scope>NUCLEOTIDE SEQUENCE [LARGE SCALE GENOMIC DNA]</scope>
    <source>
        <strain evidence="4 5">DSM 803</strain>
    </source>
</reference>
<keyword evidence="5" id="KW-1185">Reference proteome</keyword>
<feature type="region of interest" description="Disordered" evidence="1">
    <location>
        <begin position="111"/>
        <end position="206"/>
    </location>
</feature>
<accession>A0A136PW17</accession>
<evidence type="ECO:0000256" key="1">
    <source>
        <dbReference type="SAM" id="MobiDB-lite"/>
    </source>
</evidence>
<feature type="domain" description="von Hippel-Lindau disease tumour suppressor beta" evidence="3">
    <location>
        <begin position="214"/>
        <end position="273"/>
    </location>
</feature>
<dbReference type="InterPro" id="IPR024053">
    <property type="entry name" value="VHL_beta_dom"/>
</dbReference>
<organism evidence="4 5">
    <name type="scientific">Micromonospora rosaria</name>
    <dbReference type="NCBI Taxonomy" id="47874"/>
    <lineage>
        <taxon>Bacteria</taxon>
        <taxon>Bacillati</taxon>
        <taxon>Actinomycetota</taxon>
        <taxon>Actinomycetes</taxon>
        <taxon>Micromonosporales</taxon>
        <taxon>Micromonosporaceae</taxon>
        <taxon>Micromonospora</taxon>
    </lineage>
</organism>
<evidence type="ECO:0000256" key="2">
    <source>
        <dbReference type="SAM" id="Phobius"/>
    </source>
</evidence>
<keyword evidence="2" id="KW-0812">Transmembrane</keyword>
<feature type="compositionally biased region" description="Low complexity" evidence="1">
    <location>
        <begin position="133"/>
        <end position="170"/>
    </location>
</feature>
<gene>
    <name evidence="4" type="ORF">AWW66_07280</name>
</gene>
<evidence type="ECO:0000313" key="4">
    <source>
        <dbReference type="EMBL" id="KXK62602.1"/>
    </source>
</evidence>
<dbReference type="RefSeq" id="WP_083978301.1">
    <property type="nucleotide sequence ID" value="NZ_JBIUBN010000028.1"/>
</dbReference>
<feature type="compositionally biased region" description="Pro residues" evidence="1">
    <location>
        <begin position="171"/>
        <end position="181"/>
    </location>
</feature>
<dbReference type="SUPFAM" id="SSF49468">
    <property type="entry name" value="VHL"/>
    <property type="match status" value="1"/>
</dbReference>
<protein>
    <recommendedName>
        <fullName evidence="3">von Hippel-Lindau disease tumour suppressor beta domain-containing protein</fullName>
    </recommendedName>
</protein>
<dbReference type="Proteomes" id="UP000070620">
    <property type="component" value="Unassembled WGS sequence"/>
</dbReference>
<dbReference type="AlphaFoldDB" id="A0A136PW17"/>
<dbReference type="InterPro" id="IPR037140">
    <property type="entry name" value="VHL_beta_dom_sf"/>
</dbReference>
<sequence length="293" mass="30017">MAHVPDEAHGVPQPAPDARTPGIDPAVQPATLPGNGNGNGAGEGDRWTSGATVDQPAPATERGGLDLVPALVAVGLLAALAIGVLPFVTGPKQSDFQPLADPPIAIVGADSVEPTSAPTYPPGPASASGRATPDPSRSVPPADRSASPAPSGSAPAPSTRSASAAPTASPQQPPLDPPPTGPGAQSSPTPSRQATTPPPIPELAALPPHREVLLRSVDGGTEAYVEFVNARSEPVVIHWLDHRGHRQRYRTLDPGQRYRQRTHVGHPWLVTTARGWGLACFQPQAGTATAVVR</sequence>
<comment type="caution">
    <text evidence="4">The sequence shown here is derived from an EMBL/GenBank/DDBJ whole genome shotgun (WGS) entry which is preliminary data.</text>
</comment>
<feature type="transmembrane region" description="Helical" evidence="2">
    <location>
        <begin position="67"/>
        <end position="88"/>
    </location>
</feature>
<dbReference type="Gene3D" id="2.60.40.780">
    <property type="entry name" value="von Hippel-Lindau disease tumour suppressor, beta domain"/>
    <property type="match status" value="1"/>
</dbReference>
<name>A0A136PW17_9ACTN</name>
<dbReference type="Pfam" id="PF01847">
    <property type="entry name" value="VHL"/>
    <property type="match status" value="1"/>
</dbReference>
<evidence type="ECO:0000259" key="3">
    <source>
        <dbReference type="Pfam" id="PF01847"/>
    </source>
</evidence>
<keyword evidence="2" id="KW-0472">Membrane</keyword>